<dbReference type="Pfam" id="PF01569">
    <property type="entry name" value="PAP2"/>
    <property type="match status" value="1"/>
</dbReference>
<feature type="compositionally biased region" description="Low complexity" evidence="7">
    <location>
        <begin position="1"/>
        <end position="14"/>
    </location>
</feature>
<keyword evidence="5" id="KW-1133">Transmembrane helix</keyword>
<dbReference type="SUPFAM" id="SSF48317">
    <property type="entry name" value="Acid phosphatase/Vanadium-dependent haloperoxidase"/>
    <property type="match status" value="1"/>
</dbReference>
<organism evidence="9 10">
    <name type="scientific">Geodermatophilus tzadiensis</name>
    <dbReference type="NCBI Taxonomy" id="1137988"/>
    <lineage>
        <taxon>Bacteria</taxon>
        <taxon>Bacillati</taxon>
        <taxon>Actinomycetota</taxon>
        <taxon>Actinomycetes</taxon>
        <taxon>Geodermatophilales</taxon>
        <taxon>Geodermatophilaceae</taxon>
        <taxon>Geodermatophilus</taxon>
    </lineage>
</organism>
<keyword evidence="3" id="KW-0812">Transmembrane</keyword>
<comment type="subcellular location">
    <subcellularLocation>
        <location evidence="1">Cell membrane</location>
        <topology evidence="1">Multi-pass membrane protein</topology>
    </subcellularLocation>
</comment>
<comment type="caution">
    <text evidence="9">The sequence shown here is derived from an EMBL/GenBank/DDBJ whole genome shotgun (WGS) entry which is preliminary data.</text>
</comment>
<evidence type="ECO:0000313" key="10">
    <source>
        <dbReference type="Proteomes" id="UP000239210"/>
    </source>
</evidence>
<dbReference type="InterPro" id="IPR000326">
    <property type="entry name" value="PAP2/HPO"/>
</dbReference>
<dbReference type="PANTHER" id="PTHR14969">
    <property type="entry name" value="SPHINGOSINE-1-PHOSPHATE PHOSPHOHYDROLASE"/>
    <property type="match status" value="1"/>
</dbReference>
<protein>
    <submittedName>
        <fullName evidence="9">Undecaprenyl-diphosphatase</fullName>
    </submittedName>
</protein>
<feature type="domain" description="Phosphatidic acid phosphatase type 2/haloperoxidase" evidence="8">
    <location>
        <begin position="96"/>
        <end position="208"/>
    </location>
</feature>
<evidence type="ECO:0000256" key="1">
    <source>
        <dbReference type="ARBA" id="ARBA00004651"/>
    </source>
</evidence>
<evidence type="ECO:0000256" key="7">
    <source>
        <dbReference type="SAM" id="MobiDB-lite"/>
    </source>
</evidence>
<dbReference type="InterPro" id="IPR036938">
    <property type="entry name" value="PAP2/HPO_sf"/>
</dbReference>
<dbReference type="OrthoDB" id="5242960at2"/>
<dbReference type="PANTHER" id="PTHR14969:SF62">
    <property type="entry name" value="DECAPRENYLPHOSPHORYL-5-PHOSPHORIBOSE PHOSPHATASE RV3807C-RELATED"/>
    <property type="match status" value="1"/>
</dbReference>
<evidence type="ECO:0000256" key="4">
    <source>
        <dbReference type="ARBA" id="ARBA00022801"/>
    </source>
</evidence>
<sequence length="229" mass="23603">MDTRTAPAEETTAPFGQRWASRLDTGPEGRGTAAAATVLRQLGDVDLAVYRAVAATPTPTLDAPVRRLSDAADRSRLWLAVAAAMATLGGRPGRRAAGAGLLAVAVDSAVVNGILKAVARRRRPDRESARVPTDRRVLMPASRSWPSGHAASGFAFATAVGQVLPAAALPLRVLASAVGYSRVHTGVHFPGDVVTGAVVGATVGEAVACGLWRVHAVPRLSLGPRRGTS</sequence>
<dbReference type="CDD" id="cd01610">
    <property type="entry name" value="PAP2_like"/>
    <property type="match status" value="1"/>
</dbReference>
<reference evidence="9 10" key="1">
    <citation type="submission" date="2018-03" db="EMBL/GenBank/DDBJ databases">
        <title>Genomic Encyclopedia of Archaeal and Bacterial Type Strains, Phase II (KMG-II): from individual species to whole genera.</title>
        <authorList>
            <person name="Goeker M."/>
        </authorList>
    </citation>
    <scope>NUCLEOTIDE SEQUENCE [LARGE SCALE GENOMIC DNA]</scope>
    <source>
        <strain evidence="9 10">DSM 45416</strain>
    </source>
</reference>
<dbReference type="RefSeq" id="WP_106275845.1">
    <property type="nucleotide sequence ID" value="NZ_PVTG01000002.1"/>
</dbReference>
<evidence type="ECO:0000313" key="9">
    <source>
        <dbReference type="EMBL" id="PRY51367.1"/>
    </source>
</evidence>
<evidence type="ECO:0000256" key="5">
    <source>
        <dbReference type="ARBA" id="ARBA00022989"/>
    </source>
</evidence>
<dbReference type="Gene3D" id="1.20.144.10">
    <property type="entry name" value="Phosphatidic acid phosphatase type 2/haloperoxidase"/>
    <property type="match status" value="1"/>
</dbReference>
<keyword evidence="2" id="KW-1003">Cell membrane</keyword>
<evidence type="ECO:0000256" key="3">
    <source>
        <dbReference type="ARBA" id="ARBA00022692"/>
    </source>
</evidence>
<dbReference type="SMART" id="SM00014">
    <property type="entry name" value="acidPPc"/>
    <property type="match status" value="1"/>
</dbReference>
<name>A0A2T0U0B8_9ACTN</name>
<gene>
    <name evidence="9" type="ORF">LY71_102436</name>
</gene>
<evidence type="ECO:0000256" key="2">
    <source>
        <dbReference type="ARBA" id="ARBA00022475"/>
    </source>
</evidence>
<keyword evidence="10" id="KW-1185">Reference proteome</keyword>
<keyword evidence="4" id="KW-0378">Hydrolase</keyword>
<feature type="region of interest" description="Disordered" evidence="7">
    <location>
        <begin position="1"/>
        <end position="30"/>
    </location>
</feature>
<dbReference type="EMBL" id="PVTG01000002">
    <property type="protein sequence ID" value="PRY51367.1"/>
    <property type="molecule type" value="Genomic_DNA"/>
</dbReference>
<proteinExistence type="predicted"/>
<accession>A0A2T0U0B8</accession>
<keyword evidence="6" id="KW-0472">Membrane</keyword>
<evidence type="ECO:0000256" key="6">
    <source>
        <dbReference type="ARBA" id="ARBA00023136"/>
    </source>
</evidence>
<dbReference type="GO" id="GO:0016787">
    <property type="term" value="F:hydrolase activity"/>
    <property type="evidence" value="ECO:0007669"/>
    <property type="project" value="UniProtKB-KW"/>
</dbReference>
<dbReference type="Proteomes" id="UP000239210">
    <property type="component" value="Unassembled WGS sequence"/>
</dbReference>
<dbReference type="AlphaFoldDB" id="A0A2T0U0B8"/>
<evidence type="ECO:0000259" key="8">
    <source>
        <dbReference type="SMART" id="SM00014"/>
    </source>
</evidence>
<dbReference type="GO" id="GO:0005886">
    <property type="term" value="C:plasma membrane"/>
    <property type="evidence" value="ECO:0007669"/>
    <property type="project" value="UniProtKB-SubCell"/>
</dbReference>